<dbReference type="InterPro" id="IPR004555">
    <property type="entry name" value="G6PDH_assembly_OpcA"/>
</dbReference>
<dbReference type="Proteomes" id="UP000029004">
    <property type="component" value="Unassembled WGS sequence"/>
</dbReference>
<dbReference type="InterPro" id="IPR046801">
    <property type="entry name" value="OpcA_G6PD_N"/>
</dbReference>
<gene>
    <name evidence="4" type="ORF">BSTEL_1531</name>
</gene>
<proteinExistence type="predicted"/>
<dbReference type="Pfam" id="PF10128">
    <property type="entry name" value="OpcA_G6PD_assem"/>
    <property type="match status" value="1"/>
</dbReference>
<dbReference type="PANTHER" id="PTHR38658:SF1">
    <property type="entry name" value="OXPP CYCLE PROTEIN OPCA-RELATED"/>
    <property type="match status" value="1"/>
</dbReference>
<name>A0A087DIS0_9BIFI</name>
<dbReference type="RefSeq" id="WP_034529739.1">
    <property type="nucleotide sequence ID" value="NZ_JGZP01000017.1"/>
</dbReference>
<evidence type="ECO:0000259" key="3">
    <source>
        <dbReference type="Pfam" id="PF20171"/>
    </source>
</evidence>
<sequence length="333" mass="36529">MIIDMPNTRTREIAHKIDELHEERGESATGRVLTLLIATDEGELEHALEIANAASREHPCRVIAIVPDTSRRDGSDNADGGAKAMEKTDNPAIDLTDGPAESNLDAQVRFGADAGAGEIIILRPRNGLINHPDTLVIPLLVPDVPVVAWWPTTPPSNPAKDLMGAMARSRITDALHSSNPEATIERLRRSWTPEDIDLSWTRLTVWRGLLASMLDQPPHLPITAVKVTGPREFLPMDLLCAWLRLTLDVPVDVEYVDGATAVTGVAFTRADGVVSLERPHEDQAVISMPGQAPQAISVPPRTIEDCLTEELRRIDPDEIYADVINEGWDLIRH</sequence>
<evidence type="ECO:0000256" key="1">
    <source>
        <dbReference type="SAM" id="MobiDB-lite"/>
    </source>
</evidence>
<dbReference type="Pfam" id="PF20171">
    <property type="entry name" value="OpcA_G6PD_C"/>
    <property type="match status" value="1"/>
</dbReference>
<accession>A0A087DIS0</accession>
<comment type="caution">
    <text evidence="4">The sequence shown here is derived from an EMBL/GenBank/DDBJ whole genome shotgun (WGS) entry which is preliminary data.</text>
</comment>
<feature type="domain" description="Glucose-6-phosphate dehydrogenase assembly protein OpcA N-terminal" evidence="2">
    <location>
        <begin position="51"/>
        <end position="189"/>
    </location>
</feature>
<feature type="region of interest" description="Disordered" evidence="1">
    <location>
        <begin position="69"/>
        <end position="92"/>
    </location>
</feature>
<organism evidence="4 5">
    <name type="scientific">Bifidobacterium stellenboschense</name>
    <dbReference type="NCBI Taxonomy" id="762211"/>
    <lineage>
        <taxon>Bacteria</taxon>
        <taxon>Bacillati</taxon>
        <taxon>Actinomycetota</taxon>
        <taxon>Actinomycetes</taxon>
        <taxon>Bifidobacteriales</taxon>
        <taxon>Bifidobacteriaceae</taxon>
        <taxon>Bifidobacterium</taxon>
    </lineage>
</organism>
<dbReference type="STRING" id="762211.BSTEL_1531"/>
<dbReference type="InterPro" id="IPR046802">
    <property type="entry name" value="OpcA_G6PD_C"/>
</dbReference>
<dbReference type="OrthoDB" id="128564at2"/>
<reference evidence="4 5" key="1">
    <citation type="submission" date="2014-03" db="EMBL/GenBank/DDBJ databases">
        <title>Genomics of Bifidobacteria.</title>
        <authorList>
            <person name="Ventura M."/>
            <person name="Milani C."/>
            <person name="Lugli G.A."/>
        </authorList>
    </citation>
    <scope>NUCLEOTIDE SEQUENCE [LARGE SCALE GENOMIC DNA]</scope>
    <source>
        <strain evidence="4 5">DSM 23968</strain>
    </source>
</reference>
<dbReference type="EMBL" id="JGZP01000017">
    <property type="protein sequence ID" value="KFI95420.1"/>
    <property type="molecule type" value="Genomic_DNA"/>
</dbReference>
<dbReference type="AlphaFoldDB" id="A0A087DIS0"/>
<dbReference type="eggNOG" id="COG3429">
    <property type="taxonomic scope" value="Bacteria"/>
</dbReference>
<evidence type="ECO:0000259" key="2">
    <source>
        <dbReference type="Pfam" id="PF10128"/>
    </source>
</evidence>
<keyword evidence="5" id="KW-1185">Reference proteome</keyword>
<dbReference type="PANTHER" id="PTHR38658">
    <property type="entry name" value="OXPP CYCLE PROTEIN OPCA-RELATED"/>
    <property type="match status" value="1"/>
</dbReference>
<feature type="domain" description="Glucose-6-phosphate dehydrogenase assembly protein OpcA C-terminal" evidence="3">
    <location>
        <begin position="193"/>
        <end position="323"/>
    </location>
</feature>
<protein>
    <submittedName>
        <fullName evidence="4">Oxidoreductase</fullName>
    </submittedName>
</protein>
<evidence type="ECO:0000313" key="5">
    <source>
        <dbReference type="Proteomes" id="UP000029004"/>
    </source>
</evidence>
<evidence type="ECO:0000313" key="4">
    <source>
        <dbReference type="EMBL" id="KFI95420.1"/>
    </source>
</evidence>